<dbReference type="AlphaFoldDB" id="A0AAE1KU00"/>
<dbReference type="Proteomes" id="UP001286313">
    <property type="component" value="Unassembled WGS sequence"/>
</dbReference>
<accession>A0AAE1KU00</accession>
<reference evidence="1" key="1">
    <citation type="submission" date="2023-10" db="EMBL/GenBank/DDBJ databases">
        <title>Genome assemblies of two species of porcelain crab, Petrolisthes cinctipes and Petrolisthes manimaculis (Anomura: Porcellanidae).</title>
        <authorList>
            <person name="Angst P."/>
        </authorList>
    </citation>
    <scope>NUCLEOTIDE SEQUENCE</scope>
    <source>
        <strain evidence="1">PB745_01</strain>
        <tissue evidence="1">Gill</tissue>
    </source>
</reference>
<proteinExistence type="predicted"/>
<organism evidence="1 2">
    <name type="scientific">Petrolisthes cinctipes</name>
    <name type="common">Flat porcelain crab</name>
    <dbReference type="NCBI Taxonomy" id="88211"/>
    <lineage>
        <taxon>Eukaryota</taxon>
        <taxon>Metazoa</taxon>
        <taxon>Ecdysozoa</taxon>
        <taxon>Arthropoda</taxon>
        <taxon>Crustacea</taxon>
        <taxon>Multicrustacea</taxon>
        <taxon>Malacostraca</taxon>
        <taxon>Eumalacostraca</taxon>
        <taxon>Eucarida</taxon>
        <taxon>Decapoda</taxon>
        <taxon>Pleocyemata</taxon>
        <taxon>Anomura</taxon>
        <taxon>Galatheoidea</taxon>
        <taxon>Porcellanidae</taxon>
        <taxon>Petrolisthes</taxon>
    </lineage>
</organism>
<comment type="caution">
    <text evidence="1">The sequence shown here is derived from an EMBL/GenBank/DDBJ whole genome shotgun (WGS) entry which is preliminary data.</text>
</comment>
<evidence type="ECO:0000313" key="1">
    <source>
        <dbReference type="EMBL" id="KAK3885696.1"/>
    </source>
</evidence>
<gene>
    <name evidence="1" type="ORF">Pcinc_010084</name>
</gene>
<evidence type="ECO:0000313" key="2">
    <source>
        <dbReference type="Proteomes" id="UP001286313"/>
    </source>
</evidence>
<dbReference type="EMBL" id="JAWQEG010000774">
    <property type="protein sequence ID" value="KAK3885696.1"/>
    <property type="molecule type" value="Genomic_DNA"/>
</dbReference>
<sequence>MWRKERISEQERKTIIMEGGVAAGETRRLRDPEENRREENWKRRRVLARLWVTTSKLSPWQPTAGKGHSEAET</sequence>
<keyword evidence="2" id="KW-1185">Reference proteome</keyword>
<protein>
    <submittedName>
        <fullName evidence="1">Uncharacterized protein</fullName>
    </submittedName>
</protein>
<name>A0AAE1KU00_PETCI</name>